<accession>A0A9D2MXQ4</accession>
<organism evidence="1 2">
    <name type="scientific">Candidatus Acutalibacter pullicola</name>
    <dbReference type="NCBI Taxonomy" id="2838417"/>
    <lineage>
        <taxon>Bacteria</taxon>
        <taxon>Bacillati</taxon>
        <taxon>Bacillota</taxon>
        <taxon>Clostridia</taxon>
        <taxon>Eubacteriales</taxon>
        <taxon>Acutalibacteraceae</taxon>
        <taxon>Acutalibacter</taxon>
    </lineage>
</organism>
<sequence length="66" mass="7532">MREFRVPQKIPKIPTSTNKSIRFPNDVIEQVEAAITGTDCTFSAFVIEAVRVALDNLREQQEKEKP</sequence>
<protein>
    <submittedName>
        <fullName evidence="1">Uncharacterized protein</fullName>
    </submittedName>
</protein>
<dbReference type="NCBIfam" id="NF041551">
    <property type="entry name" value="YlcI_YnfO_N"/>
    <property type="match status" value="1"/>
</dbReference>
<reference evidence="1" key="2">
    <citation type="submission" date="2021-04" db="EMBL/GenBank/DDBJ databases">
        <authorList>
            <person name="Gilroy R."/>
        </authorList>
    </citation>
    <scope>NUCLEOTIDE SEQUENCE</scope>
    <source>
        <strain evidence="1">CHK185-1770</strain>
    </source>
</reference>
<name>A0A9D2MXQ4_9FIRM</name>
<dbReference type="AlphaFoldDB" id="A0A9D2MXQ4"/>
<dbReference type="Proteomes" id="UP000826793">
    <property type="component" value="Unassembled WGS sequence"/>
</dbReference>
<proteinExistence type="predicted"/>
<comment type="caution">
    <text evidence="1">The sequence shown here is derived from an EMBL/GenBank/DDBJ whole genome shotgun (WGS) entry which is preliminary data.</text>
</comment>
<gene>
    <name evidence="1" type="ORF">H9710_07895</name>
</gene>
<reference evidence="1" key="1">
    <citation type="journal article" date="2021" name="PeerJ">
        <title>Extensive microbial diversity within the chicken gut microbiome revealed by metagenomics and culture.</title>
        <authorList>
            <person name="Gilroy R."/>
            <person name="Ravi A."/>
            <person name="Getino M."/>
            <person name="Pursley I."/>
            <person name="Horton D.L."/>
            <person name="Alikhan N.F."/>
            <person name="Baker D."/>
            <person name="Gharbi K."/>
            <person name="Hall N."/>
            <person name="Watson M."/>
            <person name="Adriaenssens E.M."/>
            <person name="Foster-Nyarko E."/>
            <person name="Jarju S."/>
            <person name="Secka A."/>
            <person name="Antonio M."/>
            <person name="Oren A."/>
            <person name="Chaudhuri R.R."/>
            <person name="La Ragione R."/>
            <person name="Hildebrand F."/>
            <person name="Pallen M.J."/>
        </authorList>
    </citation>
    <scope>NUCLEOTIDE SEQUENCE</scope>
    <source>
        <strain evidence="1">CHK185-1770</strain>
    </source>
</reference>
<evidence type="ECO:0000313" key="1">
    <source>
        <dbReference type="EMBL" id="HJB98486.1"/>
    </source>
</evidence>
<evidence type="ECO:0000313" key="2">
    <source>
        <dbReference type="Proteomes" id="UP000826793"/>
    </source>
</evidence>
<dbReference type="EMBL" id="DWXG01000062">
    <property type="protein sequence ID" value="HJB98486.1"/>
    <property type="molecule type" value="Genomic_DNA"/>
</dbReference>